<sequence>MSTFIPSKAYDFASGAAPLKQSCSRKATEPYLGTSRVAKQDGARDEHGCSDGSSPVTGTRGVEELGTVRYEEEDDVHAPSRKPSGNNTKSGTLPGQRGCPLYLLLSRENPSPFFSIQPGIAKGRNLNMAHAREQPSLASSDTDQGSTQAEDVDAMKRMERMMQEIASLRRDVDRHGSEMASLRWDLNTNKAR</sequence>
<evidence type="ECO:0000313" key="2">
    <source>
        <dbReference type="EMBL" id="GAO16515.1"/>
    </source>
</evidence>
<organism evidence="2 3">
    <name type="scientific">Ustilaginoidea virens</name>
    <name type="common">Rice false smut fungus</name>
    <name type="synonym">Villosiclava virens</name>
    <dbReference type="NCBI Taxonomy" id="1159556"/>
    <lineage>
        <taxon>Eukaryota</taxon>
        <taxon>Fungi</taxon>
        <taxon>Dikarya</taxon>
        <taxon>Ascomycota</taxon>
        <taxon>Pezizomycotina</taxon>
        <taxon>Sordariomycetes</taxon>
        <taxon>Hypocreomycetidae</taxon>
        <taxon>Hypocreales</taxon>
        <taxon>Clavicipitaceae</taxon>
        <taxon>Ustilaginoidea</taxon>
    </lineage>
</organism>
<gene>
    <name evidence="2" type="ORF">UVI_02010780</name>
</gene>
<evidence type="ECO:0000256" key="1">
    <source>
        <dbReference type="SAM" id="MobiDB-lite"/>
    </source>
</evidence>
<reference evidence="3" key="1">
    <citation type="journal article" date="2016" name="Genome Announc.">
        <title>Genome sequence of Ustilaginoidea virens IPU010, a rice pathogenic fungus causing false smut.</title>
        <authorList>
            <person name="Kumagai T."/>
            <person name="Ishii T."/>
            <person name="Terai G."/>
            <person name="Umemura M."/>
            <person name="Machida M."/>
            <person name="Asai K."/>
        </authorList>
    </citation>
    <scope>NUCLEOTIDE SEQUENCE [LARGE SCALE GENOMIC DNA]</scope>
    <source>
        <strain evidence="3">IPU010</strain>
    </source>
</reference>
<accession>A0A1B5L234</accession>
<comment type="caution">
    <text evidence="2">The sequence shown here is derived from an EMBL/GenBank/DDBJ whole genome shotgun (WGS) entry which is preliminary data.</text>
</comment>
<feature type="compositionally biased region" description="Polar residues" evidence="1">
    <location>
        <begin position="83"/>
        <end position="93"/>
    </location>
</feature>
<feature type="region of interest" description="Disordered" evidence="1">
    <location>
        <begin position="16"/>
        <end position="98"/>
    </location>
</feature>
<evidence type="ECO:0000313" key="3">
    <source>
        <dbReference type="Proteomes" id="UP000054053"/>
    </source>
</evidence>
<protein>
    <submittedName>
        <fullName evidence="2">Uncharacterized protein</fullName>
    </submittedName>
</protein>
<dbReference type="Proteomes" id="UP000054053">
    <property type="component" value="Unassembled WGS sequence"/>
</dbReference>
<feature type="compositionally biased region" description="Basic and acidic residues" evidence="1">
    <location>
        <begin position="38"/>
        <end position="49"/>
    </location>
</feature>
<dbReference type="AlphaFoldDB" id="A0A1B5L234"/>
<dbReference type="EMBL" id="BBTG02000004">
    <property type="protein sequence ID" value="GAO16515.1"/>
    <property type="molecule type" value="Genomic_DNA"/>
</dbReference>
<proteinExistence type="predicted"/>
<feature type="compositionally biased region" description="Polar residues" evidence="1">
    <location>
        <begin position="136"/>
        <end position="149"/>
    </location>
</feature>
<name>A0A1B5L234_USTVR</name>
<feature type="region of interest" description="Disordered" evidence="1">
    <location>
        <begin position="129"/>
        <end position="151"/>
    </location>
</feature>